<evidence type="ECO:0000256" key="1">
    <source>
        <dbReference type="SAM" id="SignalP"/>
    </source>
</evidence>
<feature type="chain" id="PRO_5045302345" evidence="1">
    <location>
        <begin position="25"/>
        <end position="969"/>
    </location>
</feature>
<keyword evidence="1" id="KW-0732">Signal</keyword>
<comment type="caution">
    <text evidence="3">The sequence shown here is derived from an EMBL/GenBank/DDBJ whole genome shotgun (WGS) entry which is preliminary data.</text>
</comment>
<dbReference type="Gene3D" id="2.60.40.1120">
    <property type="entry name" value="Carboxypeptidase-like, regulatory domain"/>
    <property type="match status" value="1"/>
</dbReference>
<protein>
    <submittedName>
        <fullName evidence="3">TonB-dependent receptor</fullName>
    </submittedName>
</protein>
<dbReference type="Proteomes" id="UP001517367">
    <property type="component" value="Unassembled WGS sequence"/>
</dbReference>
<dbReference type="InterPro" id="IPR041700">
    <property type="entry name" value="OMP_b-brl_3"/>
</dbReference>
<dbReference type="SUPFAM" id="SSF49464">
    <property type="entry name" value="Carboxypeptidase regulatory domain-like"/>
    <property type="match status" value="1"/>
</dbReference>
<feature type="signal peptide" evidence="1">
    <location>
        <begin position="1"/>
        <end position="24"/>
    </location>
</feature>
<feature type="domain" description="Outer membrane protein beta-barrel" evidence="2">
    <location>
        <begin position="827"/>
        <end position="952"/>
    </location>
</feature>
<reference evidence="3 4" key="1">
    <citation type="submission" date="2024-12" db="EMBL/GenBank/DDBJ databases">
        <authorList>
            <person name="Hu S."/>
        </authorList>
    </citation>
    <scope>NUCLEOTIDE SEQUENCE [LARGE SCALE GENOMIC DNA]</scope>
    <source>
        <strain evidence="3 4">P-25</strain>
    </source>
</reference>
<name>A0ABW9JDR6_9SPHI</name>
<evidence type="ECO:0000313" key="3">
    <source>
        <dbReference type="EMBL" id="MFN0290544.1"/>
    </source>
</evidence>
<evidence type="ECO:0000259" key="2">
    <source>
        <dbReference type="Pfam" id="PF14905"/>
    </source>
</evidence>
<evidence type="ECO:0000313" key="4">
    <source>
        <dbReference type="Proteomes" id="UP001517367"/>
    </source>
</evidence>
<dbReference type="SUPFAM" id="SSF56935">
    <property type="entry name" value="Porins"/>
    <property type="match status" value="1"/>
</dbReference>
<gene>
    <name evidence="3" type="ORF">E5L68_004035</name>
</gene>
<proteinExistence type="predicted"/>
<dbReference type="InterPro" id="IPR008969">
    <property type="entry name" value="CarboxyPept-like_regulatory"/>
</dbReference>
<dbReference type="EMBL" id="SRMP02000003">
    <property type="protein sequence ID" value="MFN0290544.1"/>
    <property type="molecule type" value="Genomic_DNA"/>
</dbReference>
<keyword evidence="3" id="KW-0675">Receptor</keyword>
<dbReference type="Pfam" id="PF13715">
    <property type="entry name" value="CarbopepD_reg_2"/>
    <property type="match status" value="1"/>
</dbReference>
<sequence>MKISPILLLSLSMVLASLDGFSQANRKVAGKVADTSGVAISDATVLLINQKDTLKTKTDDDGHFSFSKIKDESFVLHIAIMGYYDFKQDYTFGKKRELKIENIKLKMASNMLKEVVIKAKPNPIRVMQDTVEYNAAAYQVFDGDNVADLIKQFSGIEVDDDYNVKSMGQNVVKLRVNGKDFFTNDVKEFIATLPAGIVSKIQIIDDYGDQANFTGLKIGEPQKLINIVTKPGMNRGKFGNLAINAGSNDQVGSKNRMNIWNGDKQTGLGLNYTTQNNGAGDSQNGSFSINHRDKIGKTGSYSVNYGLNQGKNAFTNEQAVETLSDLGAYYNLSQSNGKSKNAGHNLSSDINLINKTLYLNGYVNASLNNNSNNSASLNNQSGVNRQDFKNINQTEGSSPSVIGNMSFSKRLKDKRNHLSGNFSFNASSQKSNNLISTNTLYYNQQDQSLLKDSVLNRNIDNRNNSQGFAFSTSYALAISKPTDSFNIKHLSINYALSLTNSFNRSATEVLSNLTNDYRFVDSLSSELKSLFITQTIGLNYNQSNKKARFAIGFNARPTMLRNNYINLDQKINNNNFNYSPTLNYSRTIKKGKTLSVGYSGNNNSPSASQLQPIRNTQNLQNIVIGNPNLKPSFNHRLNANYNYIEEKSGASLFASANFSTTQNEIINNVIVIPDTLGSYKQETRYENTNGTYHLSGNYSISIPIKKKVFTAGYNGTIGLSNRALFINNTRYFNSGLNFSQQISGNLNFKKGSVTVGAGYNQVNNNNVQSFQNSFGYGGLSSDVVINTGGMSIPGMMPPTFNPGQLTTTQFFITRTFSSNVNGRLRLKDFNLNGSANYSQSSNSNGALQNANRDLQTLSLSLNGNGTIKKTYRIGVSVSKRINNGYAVANQNPLLIGANLSKFFLKNKSLSLTASASDLLNQGNMVSRQVSGNSVIDSRNNVITRVFSFGLTYNLSKFGARGTAFRVDPD</sequence>
<keyword evidence="4" id="KW-1185">Reference proteome</keyword>
<organism evidence="3 4">
    <name type="scientific">Pedobacter helvus</name>
    <dbReference type="NCBI Taxonomy" id="2563444"/>
    <lineage>
        <taxon>Bacteria</taxon>
        <taxon>Pseudomonadati</taxon>
        <taxon>Bacteroidota</taxon>
        <taxon>Sphingobacteriia</taxon>
        <taxon>Sphingobacteriales</taxon>
        <taxon>Sphingobacteriaceae</taxon>
        <taxon>Pedobacter</taxon>
    </lineage>
</organism>
<feature type="domain" description="Outer membrane protein beta-barrel" evidence="2">
    <location>
        <begin position="410"/>
        <end position="776"/>
    </location>
</feature>
<accession>A0ABW9JDR6</accession>
<dbReference type="Pfam" id="PF14905">
    <property type="entry name" value="OMP_b-brl_3"/>
    <property type="match status" value="2"/>
</dbReference>
<dbReference type="RefSeq" id="WP_138729768.1">
    <property type="nucleotide sequence ID" value="NZ_SRMP02000003.1"/>
</dbReference>